<dbReference type="GO" id="GO:0005093">
    <property type="term" value="F:Rab GDP-dissociation inhibitor activity"/>
    <property type="evidence" value="ECO:0007669"/>
    <property type="project" value="InterPro"/>
</dbReference>
<comment type="subcellular location">
    <subcellularLocation>
        <location evidence="3">Cytoplasm</location>
    </subcellularLocation>
</comment>
<dbReference type="GO" id="GO:0016192">
    <property type="term" value="P:vesicle-mediated transport"/>
    <property type="evidence" value="ECO:0007669"/>
    <property type="project" value="TreeGrafter"/>
</dbReference>
<keyword evidence="5" id="KW-1185">Reference proteome</keyword>
<dbReference type="InterPro" id="IPR000806">
    <property type="entry name" value="RabGDI"/>
</dbReference>
<dbReference type="GO" id="GO:0015031">
    <property type="term" value="P:protein transport"/>
    <property type="evidence" value="ECO:0007669"/>
    <property type="project" value="InterPro"/>
</dbReference>
<dbReference type="InterPro" id="IPR018203">
    <property type="entry name" value="GDP_dissociation_inhibitor"/>
</dbReference>
<evidence type="ECO:0000313" key="5">
    <source>
        <dbReference type="Proteomes" id="UP000749559"/>
    </source>
</evidence>
<dbReference type="Pfam" id="PF00996">
    <property type="entry name" value="GDI"/>
    <property type="match status" value="1"/>
</dbReference>
<sequence>MDEEYDVIVLGTGLKECILSGLMSVSGKKVLHMDRNKYYGGESASITPLEDLFKRFEKDGDASQYGRGRDWNVDLIPKFLMAKGQLVQLLLHTGCTRYLEFKVIEGSYVYKKGGKIHKVPADEKEAITTSLMGLFEKRHFRNYLMYIHKFDENDPKTHDGVDATKTTAEELYKKFSLDKNTQDFVGHAVSLHRNDDYIKQPVLDQIRKNKLYYDSLATYGKSPYLYPLYGLGELPQGFARLSAIYGGVYMLDKPCDEIVYEDGKVVGVKSEGETAKCKMVICDPSYVPGKVKKVGQVVRAICLLDHPIPNTKDALSCQIIIPQNQVNRKNDIYVCCVSYTHQVAVKGYFIALVATTVETDNPEKELDHGLNLLGQIREKFVSVSDLYEPTDTGENSRVFVSSSYDATTHFETTCLDVLDIFKRATGEDFDFSKVKTQEEADE</sequence>
<reference evidence="4" key="1">
    <citation type="submission" date="2022-03" db="EMBL/GenBank/DDBJ databases">
        <authorList>
            <person name="Martin C."/>
        </authorList>
    </citation>
    <scope>NUCLEOTIDE SEQUENCE</scope>
</reference>
<dbReference type="Gene3D" id="1.10.405.10">
    <property type="entry name" value="Guanine Nucleotide Dissociation Inhibitor, domain 1"/>
    <property type="match status" value="1"/>
</dbReference>
<comment type="similarity">
    <text evidence="1 3">Belongs to the Rab GDI family.</text>
</comment>
<evidence type="ECO:0000313" key="4">
    <source>
        <dbReference type="EMBL" id="CAH1782987.1"/>
    </source>
</evidence>
<dbReference type="GO" id="GO:0007264">
    <property type="term" value="P:small GTPase-mediated signal transduction"/>
    <property type="evidence" value="ECO:0007669"/>
    <property type="project" value="InterPro"/>
</dbReference>
<name>A0A8J1T9X0_OWEFU</name>
<dbReference type="Gene3D" id="3.30.519.10">
    <property type="entry name" value="Guanine Nucleotide Dissociation Inhibitor, domain 2"/>
    <property type="match status" value="1"/>
</dbReference>
<organism evidence="4 5">
    <name type="scientific">Owenia fusiformis</name>
    <name type="common">Polychaete worm</name>
    <dbReference type="NCBI Taxonomy" id="6347"/>
    <lineage>
        <taxon>Eukaryota</taxon>
        <taxon>Metazoa</taxon>
        <taxon>Spiralia</taxon>
        <taxon>Lophotrochozoa</taxon>
        <taxon>Annelida</taxon>
        <taxon>Polychaeta</taxon>
        <taxon>Sedentaria</taxon>
        <taxon>Canalipalpata</taxon>
        <taxon>Sabellida</taxon>
        <taxon>Oweniida</taxon>
        <taxon>Oweniidae</taxon>
        <taxon>Owenia</taxon>
    </lineage>
</organism>
<proteinExistence type="inferred from homology"/>
<comment type="function">
    <text evidence="3">Regulates the GDP/GTP exchange reaction of most RAB proteins by inhibiting the dissociation of GDP from them, and the subsequent binding of GTP.</text>
</comment>
<dbReference type="InterPro" id="IPR036188">
    <property type="entry name" value="FAD/NAD-bd_sf"/>
</dbReference>
<evidence type="ECO:0000256" key="2">
    <source>
        <dbReference type="ARBA" id="ARBA00022468"/>
    </source>
</evidence>
<comment type="caution">
    <text evidence="4">The sequence shown here is derived from an EMBL/GenBank/DDBJ whole genome shotgun (WGS) entry which is preliminary data.</text>
</comment>
<dbReference type="GO" id="GO:0005737">
    <property type="term" value="C:cytoplasm"/>
    <property type="evidence" value="ECO:0007669"/>
    <property type="project" value="UniProtKB-SubCell"/>
</dbReference>
<evidence type="ECO:0000256" key="1">
    <source>
        <dbReference type="ARBA" id="ARBA00005593"/>
    </source>
</evidence>
<dbReference type="PRINTS" id="PR00892">
    <property type="entry name" value="RABGDI"/>
</dbReference>
<dbReference type="GO" id="GO:0005096">
    <property type="term" value="F:GTPase activator activity"/>
    <property type="evidence" value="ECO:0007669"/>
    <property type="project" value="UniProtKB-KW"/>
</dbReference>
<dbReference type="FunFam" id="3.30.519.10:FF:000005">
    <property type="entry name" value="Rab GDP dissociation inhibitor"/>
    <property type="match status" value="1"/>
</dbReference>
<keyword evidence="3" id="KW-0963">Cytoplasm</keyword>
<dbReference type="Gene3D" id="3.50.50.60">
    <property type="entry name" value="FAD/NAD(P)-binding domain"/>
    <property type="match status" value="1"/>
</dbReference>
<dbReference type="FunFam" id="3.50.50.60:FF:000232">
    <property type="entry name" value="Rab GDP dissociation inhibitor"/>
    <property type="match status" value="1"/>
</dbReference>
<dbReference type="SUPFAM" id="SSF51905">
    <property type="entry name" value="FAD/NAD(P)-binding domain"/>
    <property type="match status" value="2"/>
</dbReference>
<dbReference type="FunFam" id="1.10.405.10:FF:000001">
    <property type="entry name" value="Rab GDP dissociation inhibitor"/>
    <property type="match status" value="1"/>
</dbReference>
<protein>
    <recommendedName>
        <fullName evidence="3">Rab GDP dissociation inhibitor</fullName>
    </recommendedName>
</protein>
<dbReference type="AlphaFoldDB" id="A0A8J1T9X0"/>
<dbReference type="OrthoDB" id="9446342at2759"/>
<keyword evidence="2 3" id="KW-0343">GTPase activation</keyword>
<dbReference type="PRINTS" id="PR00891">
    <property type="entry name" value="RABGDIREP"/>
</dbReference>
<dbReference type="Proteomes" id="UP000749559">
    <property type="component" value="Unassembled WGS sequence"/>
</dbReference>
<dbReference type="PANTHER" id="PTHR11787">
    <property type="entry name" value="RAB GDP-DISSOCIATION INHIBITOR"/>
    <property type="match status" value="1"/>
</dbReference>
<dbReference type="FunFam" id="3.50.50.60:FF:000158">
    <property type="entry name" value="Rab GDP dissociation inhibitor"/>
    <property type="match status" value="1"/>
</dbReference>
<accession>A0A8J1T9X0</accession>
<dbReference type="EMBL" id="CAIIXF020000005">
    <property type="protein sequence ID" value="CAH1782987.1"/>
    <property type="molecule type" value="Genomic_DNA"/>
</dbReference>
<gene>
    <name evidence="4" type="ORF">OFUS_LOCUS9374</name>
</gene>
<evidence type="ECO:0000256" key="3">
    <source>
        <dbReference type="RuleBase" id="RU363124"/>
    </source>
</evidence>
<dbReference type="PANTHER" id="PTHR11787:SF8">
    <property type="entry name" value="RAB GDP DISSOCIATION INHIBITOR"/>
    <property type="match status" value="1"/>
</dbReference>